<dbReference type="EMBL" id="BQFW01000013">
    <property type="protein sequence ID" value="GJJ77043.1"/>
    <property type="molecule type" value="Genomic_DNA"/>
</dbReference>
<reference evidence="2" key="2">
    <citation type="journal article" date="2022" name="Microbiol. Resour. Announc.">
        <title>Whole-Genome Sequence of Entomortierella parvispora E1425, a Mucoromycotan Fungus Associated with Burkholderiaceae-Related Endosymbiotic Bacteria.</title>
        <authorList>
            <person name="Herlambang A."/>
            <person name="Guo Y."/>
            <person name="Takashima Y."/>
            <person name="Narisawa K."/>
            <person name="Ohta H."/>
            <person name="Nishizawa T."/>
        </authorList>
    </citation>
    <scope>NUCLEOTIDE SEQUENCE</scope>
    <source>
        <strain evidence="2">E1425</strain>
    </source>
</reference>
<dbReference type="Pfam" id="PF13527">
    <property type="entry name" value="Acetyltransf_9"/>
    <property type="match status" value="1"/>
</dbReference>
<dbReference type="Pfam" id="PF22998">
    <property type="entry name" value="GNAT_LYC1-like"/>
    <property type="match status" value="1"/>
</dbReference>
<sequence length="374" mass="41526">MTLANSEIVYSHADLKLIPTSNPDLIARTWTNNKQEWGKTLDIGIYHEREKVLASQEFTAKGKLQVWILVPKTFTGESSSDLDQILSAVESFERPGLIATKEGGIKEGVSVSIASVFTPAHYRGHGYASLMMKLLWKEIEKKDNVVFTFLYSDVGPTFYGRLGWAPMRSDQMVIPTTHAVQKGAATTVTLESVSDASLAKITQLDAQLLRETLKTRVESSADSTTALVAVTPEPKCIFWLHARSRFVAQHIHTLDEAGSRYQITDLGAKDTASDSFVLWFHDLLEDQLYIIRWRVDPKAKDTTAVSAALVRAAQDEARKAKLAKVVIWNPDQSLSDVLGLPIEHRESAIPSLGLTPSSPGVPVEWVMNEKYSWC</sequence>
<gene>
    <name evidence="2" type="ORF">EMPS_09402</name>
</gene>
<dbReference type="AlphaFoldDB" id="A0A9P3HII1"/>
<protein>
    <recommendedName>
        <fullName evidence="1">LYC1 C-terminal domain-containing protein</fullName>
    </recommendedName>
</protein>
<dbReference type="InterPro" id="IPR016181">
    <property type="entry name" value="Acyl_CoA_acyltransferase"/>
</dbReference>
<dbReference type="SUPFAM" id="SSF55729">
    <property type="entry name" value="Acyl-CoA N-acyltransferases (Nat)"/>
    <property type="match status" value="1"/>
</dbReference>
<reference evidence="2" key="1">
    <citation type="submission" date="2021-11" db="EMBL/GenBank/DDBJ databases">
        <authorList>
            <person name="Herlambang A."/>
            <person name="Guo Y."/>
            <person name="Takashima Y."/>
            <person name="Nishizawa T."/>
        </authorList>
    </citation>
    <scope>NUCLEOTIDE SEQUENCE</scope>
    <source>
        <strain evidence="2">E1425</strain>
    </source>
</reference>
<comment type="caution">
    <text evidence="2">The sequence shown here is derived from an EMBL/GenBank/DDBJ whole genome shotgun (WGS) entry which is preliminary data.</text>
</comment>
<organism evidence="2 3">
    <name type="scientific">Entomortierella parvispora</name>
    <dbReference type="NCBI Taxonomy" id="205924"/>
    <lineage>
        <taxon>Eukaryota</taxon>
        <taxon>Fungi</taxon>
        <taxon>Fungi incertae sedis</taxon>
        <taxon>Mucoromycota</taxon>
        <taxon>Mortierellomycotina</taxon>
        <taxon>Mortierellomycetes</taxon>
        <taxon>Mortierellales</taxon>
        <taxon>Mortierellaceae</taxon>
        <taxon>Entomortierella</taxon>
    </lineage>
</organism>
<evidence type="ECO:0000313" key="2">
    <source>
        <dbReference type="EMBL" id="GJJ77043.1"/>
    </source>
</evidence>
<name>A0A9P3HII1_9FUNG</name>
<accession>A0A9P3HII1</accession>
<dbReference type="Proteomes" id="UP000827284">
    <property type="component" value="Unassembled WGS sequence"/>
</dbReference>
<dbReference type="OrthoDB" id="2020070at2759"/>
<dbReference type="Gene3D" id="3.40.630.30">
    <property type="match status" value="1"/>
</dbReference>
<evidence type="ECO:0000313" key="3">
    <source>
        <dbReference type="Proteomes" id="UP000827284"/>
    </source>
</evidence>
<dbReference type="PANTHER" id="PTHR34815:SF2">
    <property type="entry name" value="N-ACETYLTRANSFERASE DOMAIN-CONTAINING PROTEIN"/>
    <property type="match status" value="1"/>
</dbReference>
<feature type="domain" description="LYC1 C-terminal" evidence="1">
    <location>
        <begin position="183"/>
        <end position="374"/>
    </location>
</feature>
<dbReference type="InterPro" id="IPR053013">
    <property type="entry name" value="LAT"/>
</dbReference>
<dbReference type="PANTHER" id="PTHR34815">
    <property type="entry name" value="LYSINE ACETYLTRANSFERASE"/>
    <property type="match status" value="1"/>
</dbReference>
<proteinExistence type="predicted"/>
<dbReference type="InterPro" id="IPR055100">
    <property type="entry name" value="GNAT_LYC1-like"/>
</dbReference>
<evidence type="ECO:0000259" key="1">
    <source>
        <dbReference type="Pfam" id="PF22998"/>
    </source>
</evidence>
<keyword evidence="3" id="KW-1185">Reference proteome</keyword>